<reference evidence="2 3" key="1">
    <citation type="submission" date="2019-01" db="EMBL/GenBank/DDBJ databases">
        <title>Genome sequencing of the rare red list fungi Fomitopsis rosea.</title>
        <authorList>
            <person name="Buettner E."/>
            <person name="Kellner H."/>
        </authorList>
    </citation>
    <scope>NUCLEOTIDE SEQUENCE [LARGE SCALE GENOMIC DNA]</scope>
    <source>
        <strain evidence="2 3">DSM 105464</strain>
    </source>
</reference>
<organism evidence="2 3">
    <name type="scientific">Rhodofomes roseus</name>
    <dbReference type="NCBI Taxonomy" id="34475"/>
    <lineage>
        <taxon>Eukaryota</taxon>
        <taxon>Fungi</taxon>
        <taxon>Dikarya</taxon>
        <taxon>Basidiomycota</taxon>
        <taxon>Agaricomycotina</taxon>
        <taxon>Agaricomycetes</taxon>
        <taxon>Polyporales</taxon>
        <taxon>Rhodofomes</taxon>
    </lineage>
</organism>
<evidence type="ECO:0000313" key="3">
    <source>
        <dbReference type="Proteomes" id="UP000298390"/>
    </source>
</evidence>
<keyword evidence="1" id="KW-0472">Membrane</keyword>
<gene>
    <name evidence="2" type="ORF">EVJ58_g459</name>
</gene>
<protein>
    <submittedName>
        <fullName evidence="2">Uncharacterized protein</fullName>
    </submittedName>
</protein>
<keyword evidence="1" id="KW-1133">Transmembrane helix</keyword>
<keyword evidence="1" id="KW-0812">Transmembrane</keyword>
<comment type="caution">
    <text evidence="2">The sequence shown here is derived from an EMBL/GenBank/DDBJ whole genome shotgun (WGS) entry which is preliminary data.</text>
</comment>
<proteinExistence type="predicted"/>
<evidence type="ECO:0000313" key="2">
    <source>
        <dbReference type="EMBL" id="TFY69358.1"/>
    </source>
</evidence>
<feature type="transmembrane region" description="Helical" evidence="1">
    <location>
        <begin position="116"/>
        <end position="136"/>
    </location>
</feature>
<dbReference type="AlphaFoldDB" id="A0A4Y9Z667"/>
<accession>A0A4Y9Z667</accession>
<sequence length="165" mass="17893">MNAEKDLGKLALKWMSNLPSIPTAVQRSSPIPLAAQGQSMVEALFYGNGNVNAVFPWDDNSSAVIVALKQLRAVDRNASLDSQNGENQTARTITEKVGMEQDLLSASERKANRNSFVDYIVSMVLFLVSYINIGMIKSDPVKGAVGKTLKLSSKRDVADAKISYA</sequence>
<evidence type="ECO:0000256" key="1">
    <source>
        <dbReference type="SAM" id="Phobius"/>
    </source>
</evidence>
<dbReference type="EMBL" id="SEKV01000011">
    <property type="protein sequence ID" value="TFY69358.1"/>
    <property type="molecule type" value="Genomic_DNA"/>
</dbReference>
<name>A0A4Y9Z667_9APHY</name>
<dbReference type="Proteomes" id="UP000298390">
    <property type="component" value="Unassembled WGS sequence"/>
</dbReference>